<dbReference type="EMBL" id="OX597832">
    <property type="protein sequence ID" value="CAI9736834.1"/>
    <property type="molecule type" value="Genomic_DNA"/>
</dbReference>
<accession>A0AA36FH14</accession>
<proteinExistence type="predicted"/>
<keyword evidence="2" id="KW-1185">Reference proteome</keyword>
<reference evidence="1" key="1">
    <citation type="submission" date="2023-08" db="EMBL/GenBank/DDBJ databases">
        <authorList>
            <person name="Alioto T."/>
            <person name="Alioto T."/>
            <person name="Gomez Garrido J."/>
        </authorList>
    </citation>
    <scope>NUCLEOTIDE SEQUENCE</scope>
</reference>
<dbReference type="AlphaFoldDB" id="A0AA36FH14"/>
<organism evidence="1 2">
    <name type="scientific">Octopus vulgaris</name>
    <name type="common">Common octopus</name>
    <dbReference type="NCBI Taxonomy" id="6645"/>
    <lineage>
        <taxon>Eukaryota</taxon>
        <taxon>Metazoa</taxon>
        <taxon>Spiralia</taxon>
        <taxon>Lophotrochozoa</taxon>
        <taxon>Mollusca</taxon>
        <taxon>Cephalopoda</taxon>
        <taxon>Coleoidea</taxon>
        <taxon>Octopodiformes</taxon>
        <taxon>Octopoda</taxon>
        <taxon>Incirrata</taxon>
        <taxon>Octopodidae</taxon>
        <taxon>Octopus</taxon>
    </lineage>
</organism>
<protein>
    <submittedName>
        <fullName evidence="1">Uncharacterized protein</fullName>
    </submittedName>
</protein>
<evidence type="ECO:0000313" key="2">
    <source>
        <dbReference type="Proteomes" id="UP001162480"/>
    </source>
</evidence>
<sequence length="126" mass="14224">MLLYQPPALYKDALHLLFFYLLFDVMNTPIPENLSCRNLPIAPACLSHVTNTNTTSFSHSICQHVRLLLITLGVSIGLLKMAVVNSVGLYSTIPSFLHFHVAQKHTCVSCLRIYIYIYMYTVCVCV</sequence>
<name>A0AA36FH14_OCTVU</name>
<gene>
    <name evidence="1" type="ORF">OCTVUL_1B017526</name>
</gene>
<dbReference type="Proteomes" id="UP001162480">
    <property type="component" value="Chromosome 19"/>
</dbReference>
<evidence type="ECO:0000313" key="1">
    <source>
        <dbReference type="EMBL" id="CAI9736834.1"/>
    </source>
</evidence>